<reference evidence="1" key="1">
    <citation type="journal article" date="2022" name="bioRxiv">
        <title>Sequencing and chromosome-scale assembly of the giantPleurodeles waltlgenome.</title>
        <authorList>
            <person name="Brown T."/>
            <person name="Elewa A."/>
            <person name="Iarovenko S."/>
            <person name="Subramanian E."/>
            <person name="Araus A.J."/>
            <person name="Petzold A."/>
            <person name="Susuki M."/>
            <person name="Suzuki K.-i.T."/>
            <person name="Hayashi T."/>
            <person name="Toyoda A."/>
            <person name="Oliveira C."/>
            <person name="Osipova E."/>
            <person name="Leigh N.D."/>
            <person name="Simon A."/>
            <person name="Yun M.H."/>
        </authorList>
    </citation>
    <scope>NUCLEOTIDE SEQUENCE</scope>
    <source>
        <strain evidence="1">20211129_DDA</strain>
        <tissue evidence="1">Liver</tissue>
    </source>
</reference>
<keyword evidence="2" id="KW-1185">Reference proteome</keyword>
<dbReference type="EMBL" id="JANPWB010000008">
    <property type="protein sequence ID" value="KAJ1161466.1"/>
    <property type="molecule type" value="Genomic_DNA"/>
</dbReference>
<evidence type="ECO:0000313" key="2">
    <source>
        <dbReference type="Proteomes" id="UP001066276"/>
    </source>
</evidence>
<comment type="caution">
    <text evidence="1">The sequence shown here is derived from an EMBL/GenBank/DDBJ whole genome shotgun (WGS) entry which is preliminary data.</text>
</comment>
<name>A0AAV7S920_PLEWA</name>
<dbReference type="AlphaFoldDB" id="A0AAV7S920"/>
<protein>
    <submittedName>
        <fullName evidence="1">Uncharacterized protein</fullName>
    </submittedName>
</protein>
<gene>
    <name evidence="1" type="ORF">NDU88_001951</name>
</gene>
<dbReference type="Proteomes" id="UP001066276">
    <property type="component" value="Chromosome 4_2"/>
</dbReference>
<sequence length="108" mass="11990">MSLLTFRNPESPFRTSLMVCWNTFAMLEIPKLRRMYLQRPLTWEVAPWDAPGLIGSQVCQKSIRTPGRGGRIRTAGGLGARTRVGQLVADDEPLRMDSRAAAGSRCGQ</sequence>
<evidence type="ECO:0000313" key="1">
    <source>
        <dbReference type="EMBL" id="KAJ1161466.1"/>
    </source>
</evidence>
<proteinExistence type="predicted"/>
<accession>A0AAV7S920</accession>
<organism evidence="1 2">
    <name type="scientific">Pleurodeles waltl</name>
    <name type="common">Iberian ribbed newt</name>
    <dbReference type="NCBI Taxonomy" id="8319"/>
    <lineage>
        <taxon>Eukaryota</taxon>
        <taxon>Metazoa</taxon>
        <taxon>Chordata</taxon>
        <taxon>Craniata</taxon>
        <taxon>Vertebrata</taxon>
        <taxon>Euteleostomi</taxon>
        <taxon>Amphibia</taxon>
        <taxon>Batrachia</taxon>
        <taxon>Caudata</taxon>
        <taxon>Salamandroidea</taxon>
        <taxon>Salamandridae</taxon>
        <taxon>Pleurodelinae</taxon>
        <taxon>Pleurodeles</taxon>
    </lineage>
</organism>